<name>A0A438N322_EXOME</name>
<evidence type="ECO:0000256" key="6">
    <source>
        <dbReference type="SAM" id="MobiDB-lite"/>
    </source>
</evidence>
<feature type="transmembrane region" description="Helical" evidence="7">
    <location>
        <begin position="56"/>
        <end position="80"/>
    </location>
</feature>
<evidence type="ECO:0000256" key="1">
    <source>
        <dbReference type="ARBA" id="ARBA00004141"/>
    </source>
</evidence>
<dbReference type="Gene3D" id="1.20.1250.20">
    <property type="entry name" value="MFS general substrate transporter like domains"/>
    <property type="match status" value="1"/>
</dbReference>
<organism evidence="9 10">
    <name type="scientific">Exophiala mesophila</name>
    <name type="common">Black yeast-like fungus</name>
    <dbReference type="NCBI Taxonomy" id="212818"/>
    <lineage>
        <taxon>Eukaryota</taxon>
        <taxon>Fungi</taxon>
        <taxon>Dikarya</taxon>
        <taxon>Ascomycota</taxon>
        <taxon>Pezizomycotina</taxon>
        <taxon>Eurotiomycetes</taxon>
        <taxon>Chaetothyriomycetidae</taxon>
        <taxon>Chaetothyriales</taxon>
        <taxon>Herpotrichiellaceae</taxon>
        <taxon>Exophiala</taxon>
    </lineage>
</organism>
<feature type="region of interest" description="Disordered" evidence="6">
    <location>
        <begin position="1"/>
        <end position="37"/>
    </location>
</feature>
<feature type="transmembrane region" description="Helical" evidence="7">
    <location>
        <begin position="220"/>
        <end position="241"/>
    </location>
</feature>
<feature type="domain" description="Major facilitator superfamily (MFS) profile" evidence="8">
    <location>
        <begin position="56"/>
        <end position="346"/>
    </location>
</feature>
<evidence type="ECO:0000256" key="4">
    <source>
        <dbReference type="ARBA" id="ARBA00022989"/>
    </source>
</evidence>
<evidence type="ECO:0000256" key="2">
    <source>
        <dbReference type="ARBA" id="ARBA00022448"/>
    </source>
</evidence>
<evidence type="ECO:0000256" key="3">
    <source>
        <dbReference type="ARBA" id="ARBA00022692"/>
    </source>
</evidence>
<feature type="transmembrane region" description="Helical" evidence="7">
    <location>
        <begin position="288"/>
        <end position="308"/>
    </location>
</feature>
<accession>A0A438N322</accession>
<evidence type="ECO:0000313" key="10">
    <source>
        <dbReference type="Proteomes" id="UP000288859"/>
    </source>
</evidence>
<dbReference type="PANTHER" id="PTHR43791:SF3">
    <property type="entry name" value="MAJOR FACILITATOR SUPERFAMILY (MFS) PROFILE DOMAIN-CONTAINING PROTEIN"/>
    <property type="match status" value="1"/>
</dbReference>
<gene>
    <name evidence="9" type="ORF">B0A52_05483</name>
</gene>
<keyword evidence="4 7" id="KW-1133">Transmembrane helix</keyword>
<dbReference type="EMBL" id="NAJM01000024">
    <property type="protein sequence ID" value="RVX70150.1"/>
    <property type="molecule type" value="Genomic_DNA"/>
</dbReference>
<feature type="transmembrane region" description="Helical" evidence="7">
    <location>
        <begin position="119"/>
        <end position="142"/>
    </location>
</feature>
<dbReference type="InterPro" id="IPR036259">
    <property type="entry name" value="MFS_trans_sf"/>
</dbReference>
<proteinExistence type="predicted"/>
<dbReference type="PROSITE" id="PS50850">
    <property type="entry name" value="MFS"/>
    <property type="match status" value="1"/>
</dbReference>
<dbReference type="VEuPathDB" id="FungiDB:PV10_00590"/>
<evidence type="ECO:0000259" key="8">
    <source>
        <dbReference type="PROSITE" id="PS50850"/>
    </source>
</evidence>
<protein>
    <recommendedName>
        <fullName evidence="8">Major facilitator superfamily (MFS) profile domain-containing protein</fullName>
    </recommendedName>
</protein>
<feature type="transmembrane region" description="Helical" evidence="7">
    <location>
        <begin position="86"/>
        <end position="107"/>
    </location>
</feature>
<dbReference type="InterPro" id="IPR020846">
    <property type="entry name" value="MFS_dom"/>
</dbReference>
<comment type="subcellular location">
    <subcellularLocation>
        <location evidence="1">Membrane</location>
        <topology evidence="1">Multi-pass membrane protein</topology>
    </subcellularLocation>
</comment>
<keyword evidence="2" id="KW-0813">Transport</keyword>
<sequence length="346" mass="39052">MATPEQPIPMSEKALPYSSPDAFHDEGLKSQEGDDITNDWTEKEERDLVKRIDLRVFPMLCTVFGISLIDRTNVSAAYIAGMDTDIALNVGARYSIALLVFFIGYAICEIPSNMIIRRLGARTWITILTLVWGSIVLAMGFVRSWISLVILRVLLGIFEAGLYPGAVFIIASWYKKFEMAKRISFFFMAALLASGFGPIFAYALSLISVGDGIYSQGWRWIFIIEGIFTIVISVAVPFTLIEFPEKASFLSDRERHIALERLREGRPREEMKHPGVKEVLRMLLDWKLILYCFPYFVCGSSIYAMAYFSPIIVGSHSPISRDMRYSLPGGCHYEVTMESSPTIVKI</sequence>
<dbReference type="Pfam" id="PF07690">
    <property type="entry name" value="MFS_1"/>
    <property type="match status" value="1"/>
</dbReference>
<dbReference type="FunFam" id="1.20.1250.20:FF:000018">
    <property type="entry name" value="MFS transporter permease"/>
    <property type="match status" value="1"/>
</dbReference>
<dbReference type="GO" id="GO:0016020">
    <property type="term" value="C:membrane"/>
    <property type="evidence" value="ECO:0007669"/>
    <property type="project" value="UniProtKB-SubCell"/>
</dbReference>
<dbReference type="InterPro" id="IPR011701">
    <property type="entry name" value="MFS"/>
</dbReference>
<dbReference type="OrthoDB" id="5298304at2759"/>
<dbReference type="AlphaFoldDB" id="A0A438N322"/>
<dbReference type="Proteomes" id="UP000288859">
    <property type="component" value="Unassembled WGS sequence"/>
</dbReference>
<keyword evidence="3 7" id="KW-0812">Transmembrane</keyword>
<evidence type="ECO:0000256" key="7">
    <source>
        <dbReference type="SAM" id="Phobius"/>
    </source>
</evidence>
<reference evidence="9 10" key="1">
    <citation type="submission" date="2017-03" db="EMBL/GenBank/DDBJ databases">
        <title>Genomes of endolithic fungi from Antarctica.</title>
        <authorList>
            <person name="Coleine C."/>
            <person name="Masonjones S."/>
            <person name="Stajich J.E."/>
        </authorList>
    </citation>
    <scope>NUCLEOTIDE SEQUENCE [LARGE SCALE GENOMIC DNA]</scope>
    <source>
        <strain evidence="9 10">CCFEE 6314</strain>
    </source>
</reference>
<feature type="compositionally biased region" description="Basic and acidic residues" evidence="6">
    <location>
        <begin position="22"/>
        <end position="32"/>
    </location>
</feature>
<dbReference type="PANTHER" id="PTHR43791">
    <property type="entry name" value="PERMEASE-RELATED"/>
    <property type="match status" value="1"/>
</dbReference>
<comment type="caution">
    <text evidence="9">The sequence shown here is derived from an EMBL/GenBank/DDBJ whole genome shotgun (WGS) entry which is preliminary data.</text>
</comment>
<dbReference type="SUPFAM" id="SSF103473">
    <property type="entry name" value="MFS general substrate transporter"/>
    <property type="match status" value="1"/>
</dbReference>
<evidence type="ECO:0000313" key="9">
    <source>
        <dbReference type="EMBL" id="RVX70150.1"/>
    </source>
</evidence>
<evidence type="ECO:0000256" key="5">
    <source>
        <dbReference type="ARBA" id="ARBA00023136"/>
    </source>
</evidence>
<keyword evidence="5 7" id="KW-0472">Membrane</keyword>
<dbReference type="GO" id="GO:0022857">
    <property type="term" value="F:transmembrane transporter activity"/>
    <property type="evidence" value="ECO:0007669"/>
    <property type="project" value="InterPro"/>
</dbReference>
<feature type="transmembrane region" description="Helical" evidence="7">
    <location>
        <begin position="185"/>
        <end position="208"/>
    </location>
</feature>
<feature type="transmembrane region" description="Helical" evidence="7">
    <location>
        <begin position="148"/>
        <end position="173"/>
    </location>
</feature>